<feature type="compositionally biased region" description="Basic and acidic residues" evidence="9">
    <location>
        <begin position="285"/>
        <end position="294"/>
    </location>
</feature>
<feature type="compositionally biased region" description="Basic and acidic residues" evidence="9">
    <location>
        <begin position="235"/>
        <end position="254"/>
    </location>
</feature>
<dbReference type="InterPro" id="IPR026139">
    <property type="entry name" value="GOLM1/CASC4"/>
</dbReference>
<evidence type="ECO:0000313" key="12">
    <source>
        <dbReference type="Proteomes" id="UP000694421"/>
    </source>
</evidence>
<evidence type="ECO:0000256" key="9">
    <source>
        <dbReference type="SAM" id="MobiDB-lite"/>
    </source>
</evidence>
<evidence type="ECO:0000313" key="11">
    <source>
        <dbReference type="Ensembl" id="ENSSMRP00000024820.1"/>
    </source>
</evidence>
<dbReference type="Ensembl" id="ENSSMRT00000029060.1">
    <property type="protein sequence ID" value="ENSSMRP00000024820.1"/>
    <property type="gene ID" value="ENSSMRG00000019185.1"/>
</dbReference>
<keyword evidence="4" id="KW-0735">Signal-anchor</keyword>
<organism evidence="11 12">
    <name type="scientific">Salvator merianae</name>
    <name type="common">Argentine black and white tegu</name>
    <name type="synonym">Tupinambis merianae</name>
    <dbReference type="NCBI Taxonomy" id="96440"/>
    <lineage>
        <taxon>Eukaryota</taxon>
        <taxon>Metazoa</taxon>
        <taxon>Chordata</taxon>
        <taxon>Craniata</taxon>
        <taxon>Vertebrata</taxon>
        <taxon>Euteleostomi</taxon>
        <taxon>Lepidosauria</taxon>
        <taxon>Squamata</taxon>
        <taxon>Bifurcata</taxon>
        <taxon>Unidentata</taxon>
        <taxon>Episquamata</taxon>
        <taxon>Laterata</taxon>
        <taxon>Teiioidea</taxon>
        <taxon>Teiidae</taxon>
        <taxon>Salvator</taxon>
    </lineage>
</organism>
<protein>
    <submittedName>
        <fullName evidence="11">Golgi membrane protein 1</fullName>
    </submittedName>
</protein>
<dbReference type="PRINTS" id="PR02084">
    <property type="entry name" value="GOLM1CASC4"/>
</dbReference>
<keyword evidence="6 8" id="KW-0175">Coiled coil</keyword>
<evidence type="ECO:0000256" key="8">
    <source>
        <dbReference type="SAM" id="Coils"/>
    </source>
</evidence>
<feature type="region of interest" description="Disordered" evidence="9">
    <location>
        <begin position="229"/>
        <end position="254"/>
    </location>
</feature>
<dbReference type="GeneTree" id="ENSGT00530000063675"/>
<evidence type="ECO:0000256" key="4">
    <source>
        <dbReference type="ARBA" id="ARBA00022968"/>
    </source>
</evidence>
<feature type="region of interest" description="Disordered" evidence="9">
    <location>
        <begin position="429"/>
        <end position="451"/>
    </location>
</feature>
<comment type="subcellular location">
    <subcellularLocation>
        <location evidence="1">Membrane</location>
        <topology evidence="1">Single-pass type II membrane protein</topology>
    </subcellularLocation>
</comment>
<dbReference type="PANTHER" id="PTHR15896">
    <property type="entry name" value="GOLGI PHOSPHOPROTEIN 2/GP73-RELATED"/>
    <property type="match status" value="1"/>
</dbReference>
<evidence type="ECO:0000256" key="7">
    <source>
        <dbReference type="ARBA" id="ARBA00023136"/>
    </source>
</evidence>
<dbReference type="GO" id="GO:0006997">
    <property type="term" value="P:nucleus organization"/>
    <property type="evidence" value="ECO:0007669"/>
    <property type="project" value="Ensembl"/>
</dbReference>
<evidence type="ECO:0000256" key="6">
    <source>
        <dbReference type="ARBA" id="ARBA00023054"/>
    </source>
</evidence>
<evidence type="ECO:0000256" key="3">
    <source>
        <dbReference type="ARBA" id="ARBA00022692"/>
    </source>
</evidence>
<feature type="region of interest" description="Disordered" evidence="9">
    <location>
        <begin position="285"/>
        <end position="403"/>
    </location>
</feature>
<evidence type="ECO:0000256" key="5">
    <source>
        <dbReference type="ARBA" id="ARBA00022989"/>
    </source>
</evidence>
<keyword evidence="3 10" id="KW-0812">Transmembrane</keyword>
<keyword evidence="7 10" id="KW-0472">Membrane</keyword>
<reference evidence="11" key="2">
    <citation type="submission" date="2025-09" db="UniProtKB">
        <authorList>
            <consortium name="Ensembl"/>
        </authorList>
    </citation>
    <scope>IDENTIFICATION</scope>
</reference>
<reference evidence="11" key="1">
    <citation type="submission" date="2025-08" db="UniProtKB">
        <authorList>
            <consortium name="Ensembl"/>
        </authorList>
    </citation>
    <scope>IDENTIFICATION</scope>
</reference>
<dbReference type="AlphaFoldDB" id="A0A8D0E1I5"/>
<dbReference type="GO" id="GO:0019216">
    <property type="term" value="P:regulation of lipid metabolic process"/>
    <property type="evidence" value="ECO:0007669"/>
    <property type="project" value="Ensembl"/>
</dbReference>
<name>A0A8D0E1I5_SALMN</name>
<dbReference type="Proteomes" id="UP000694421">
    <property type="component" value="Unplaced"/>
</dbReference>
<dbReference type="PANTHER" id="PTHR15896:SF8">
    <property type="entry name" value="GOLGI MEMBRANE PROTEIN 1"/>
    <property type="match status" value="1"/>
</dbReference>
<feature type="coiled-coil region" evidence="8">
    <location>
        <begin position="62"/>
        <end position="203"/>
    </location>
</feature>
<comment type="similarity">
    <text evidence="2">Belongs to the GOLM family.</text>
</comment>
<evidence type="ECO:0000256" key="10">
    <source>
        <dbReference type="SAM" id="Phobius"/>
    </source>
</evidence>
<accession>A0A8D0E1I5</accession>
<dbReference type="GO" id="GO:0005794">
    <property type="term" value="C:Golgi apparatus"/>
    <property type="evidence" value="ECO:0007669"/>
    <property type="project" value="Ensembl"/>
</dbReference>
<keyword evidence="12" id="KW-1185">Reference proteome</keyword>
<evidence type="ECO:0000256" key="2">
    <source>
        <dbReference type="ARBA" id="ARBA00007474"/>
    </source>
</evidence>
<keyword evidence="5 10" id="KW-1133">Transmembrane helix</keyword>
<dbReference type="GO" id="GO:0016020">
    <property type="term" value="C:membrane"/>
    <property type="evidence" value="ECO:0007669"/>
    <property type="project" value="UniProtKB-SubCell"/>
</dbReference>
<sequence>MWSWQKSNPGQHNQHSNSYLLSVMVGLGNSRRGMKSPPLLVAALVACIIVLVFNYWIASSRSVDLQNRIMELENRVRRAAVERGAVELKKNEFQGELKKQREQIDRIQSLHNFQMENTNKMHMDEKAVLLNNISVNDKLIQNLQGQLKELQKEYGKLQLDVYRFQKNQTNLQMKFTYDMSQCINQMKELKEKCEEKIEEISKRGSEIPQNKEKTYLSNVLDKNVQVPTFEQPEFQQRDLTKQGNEPKLKQGNEIQEKHISAGSLKSEALKPSPFMNNVAELDYHRGKDEPKKEEEELPSEQDHQQISAKLSPDLSQLPPEPGKEQNPSEETGNVLAGVTEERQASKVPEPLSHQNNKEANVEDEEVEREHLLNDDLQPDDQEIKKDGESENKKAKQDSKEVDYNLEINEAESETDKEAALVGNQNNLNVQNLEDPNLPNHLLKLGEEHQHL</sequence>
<dbReference type="OMA" id="DVYWFQK"/>
<feature type="compositionally biased region" description="Basic and acidic residues" evidence="9">
    <location>
        <begin position="381"/>
        <end position="402"/>
    </location>
</feature>
<evidence type="ECO:0000256" key="1">
    <source>
        <dbReference type="ARBA" id="ARBA00004606"/>
    </source>
</evidence>
<proteinExistence type="inferred from homology"/>
<feature type="transmembrane region" description="Helical" evidence="10">
    <location>
        <begin position="39"/>
        <end position="58"/>
    </location>
</feature>